<dbReference type="OrthoDB" id="10268011at2759"/>
<feature type="domain" description="A to I editase" evidence="9">
    <location>
        <begin position="1331"/>
        <end position="1653"/>
    </location>
</feature>
<protein>
    <submittedName>
        <fullName evidence="10">Double-stranded RNA-specific editase Adar</fullName>
    </submittedName>
</protein>
<dbReference type="EMBL" id="GL438984">
    <property type="protein sequence ID" value="EFN67973.1"/>
    <property type="molecule type" value="Genomic_DNA"/>
</dbReference>
<feature type="domain" description="DRBM" evidence="8">
    <location>
        <begin position="1218"/>
        <end position="1254"/>
    </location>
</feature>
<dbReference type="GO" id="GO:0005730">
    <property type="term" value="C:nucleolus"/>
    <property type="evidence" value="ECO:0007669"/>
    <property type="project" value="TreeGrafter"/>
</dbReference>
<dbReference type="GO" id="GO:0006382">
    <property type="term" value="P:adenosine to inosine editing"/>
    <property type="evidence" value="ECO:0007669"/>
    <property type="project" value="TreeGrafter"/>
</dbReference>
<feature type="transmembrane region" description="Helical" evidence="7">
    <location>
        <begin position="484"/>
        <end position="501"/>
    </location>
</feature>
<dbReference type="Pfam" id="PF00035">
    <property type="entry name" value="dsrm"/>
    <property type="match status" value="2"/>
</dbReference>
<gene>
    <name evidence="10" type="ORF">EAG_10511</name>
</gene>
<feature type="region of interest" description="Disordered" evidence="6">
    <location>
        <begin position="1"/>
        <end position="54"/>
    </location>
</feature>
<dbReference type="Gene3D" id="3.30.160.20">
    <property type="match status" value="2"/>
</dbReference>
<evidence type="ECO:0000256" key="2">
    <source>
        <dbReference type="ARBA" id="ARBA00022692"/>
    </source>
</evidence>
<dbReference type="GO" id="GO:0005737">
    <property type="term" value="C:cytoplasm"/>
    <property type="evidence" value="ECO:0007669"/>
    <property type="project" value="TreeGrafter"/>
</dbReference>
<keyword evidence="3 7" id="KW-1133">Transmembrane helix</keyword>
<dbReference type="Pfam" id="PF02137">
    <property type="entry name" value="A_deamin"/>
    <property type="match status" value="1"/>
</dbReference>
<dbReference type="GO" id="GO:0003726">
    <property type="term" value="F:double-stranded RNA adenosine deaminase activity"/>
    <property type="evidence" value="ECO:0007669"/>
    <property type="project" value="TreeGrafter"/>
</dbReference>
<feature type="transmembrane region" description="Helical" evidence="7">
    <location>
        <begin position="521"/>
        <end position="539"/>
    </location>
</feature>
<reference evidence="10 11" key="1">
    <citation type="journal article" date="2010" name="Science">
        <title>Genomic comparison of the ants Camponotus floridanus and Harpegnathos saltator.</title>
        <authorList>
            <person name="Bonasio R."/>
            <person name="Zhang G."/>
            <person name="Ye C."/>
            <person name="Mutti N.S."/>
            <person name="Fang X."/>
            <person name="Qin N."/>
            <person name="Donahue G."/>
            <person name="Yang P."/>
            <person name="Li Q."/>
            <person name="Li C."/>
            <person name="Zhang P."/>
            <person name="Huang Z."/>
            <person name="Berger S.L."/>
            <person name="Reinberg D."/>
            <person name="Wang J."/>
            <person name="Liebig J."/>
        </authorList>
    </citation>
    <scope>NUCLEOTIDE SEQUENCE [LARGE SCALE GENOMIC DNA]</scope>
    <source>
        <strain evidence="11">C129</strain>
    </source>
</reference>
<organism evidence="11">
    <name type="scientific">Camponotus floridanus</name>
    <name type="common">Florida carpenter ant</name>
    <dbReference type="NCBI Taxonomy" id="104421"/>
    <lineage>
        <taxon>Eukaryota</taxon>
        <taxon>Metazoa</taxon>
        <taxon>Ecdysozoa</taxon>
        <taxon>Arthropoda</taxon>
        <taxon>Hexapoda</taxon>
        <taxon>Insecta</taxon>
        <taxon>Pterygota</taxon>
        <taxon>Neoptera</taxon>
        <taxon>Endopterygota</taxon>
        <taxon>Hymenoptera</taxon>
        <taxon>Apocrita</taxon>
        <taxon>Aculeata</taxon>
        <taxon>Formicoidea</taxon>
        <taxon>Formicidae</taxon>
        <taxon>Formicinae</taxon>
        <taxon>Camponotus</taxon>
    </lineage>
</organism>
<dbReference type="SMART" id="SM00552">
    <property type="entry name" value="ADEAMc"/>
    <property type="match status" value="1"/>
</dbReference>
<dbReference type="GO" id="GO:0008251">
    <property type="term" value="F:tRNA-specific adenosine deaminase activity"/>
    <property type="evidence" value="ECO:0007669"/>
    <property type="project" value="TreeGrafter"/>
</dbReference>
<feature type="transmembrane region" description="Helical" evidence="7">
    <location>
        <begin position="628"/>
        <end position="648"/>
    </location>
</feature>
<feature type="transmembrane region" description="Helical" evidence="7">
    <location>
        <begin position="690"/>
        <end position="707"/>
    </location>
</feature>
<comment type="subcellular location">
    <subcellularLocation>
        <location evidence="1">Membrane</location>
        <topology evidence="1">Multi-pass membrane protein</topology>
    </subcellularLocation>
</comment>
<keyword evidence="11" id="KW-1185">Reference proteome</keyword>
<sequence length="1657" mass="185325">MQNYGHEDYGYGASDDASNMQSSRALPQVPGARPVVDPQAEGEVDPSMYPQPKEATHKIRGKSDILEYLFGAVDQELLTVKTFYFFFYSAFGSLFPLMGVYFKQMGMNAGQCGLLIGLRPFIEFLSAPFWGSLADRWQKGKLILLASLSCWIIFTLPLGFIQPPPTACMVKDPNDTYYLEASSREQRIVKRSTNLDELYYPQNKEEYLEVASNVVFERLRRNIDDNEILDYTKNPNSAKETNMFETSFNIVKNDITNFDNDDSTAYDLENNRVKRQISLTNKNLRYLTLEDNVDLDSKTIDLESLQKKNRPADILEYKHFLKNEEIIDRAVPKKAHVHTKTRVKPPPEKIMVKRDVEKKLSLLNENDINIDNNEEETGRSMDMPLIRNRRSVRTLHGSLLTQNQLSPLSVTYATNYNERENKGWVKPLFSSIVYRLPDIQKTFFLLLLLVVVGEFFSAPAITLADSAVITLLGEDADRYGHQRMFGSLGWGLAMFFVGIALDHSTAFPEHPCKPDDREKNYTICFAIFSVLMGAALITATQINFKYDFASAEYPQEVMGPAEPTQEEKLQSQLSQQLNLPGLQDSSAAVDPKPQPPEGKTKMFAQTTREIPEWVTVLKQFKDLKCASFLFVAWFMGFGIGLIFTFLFWHLQDYGGSPTLFGVASVINHISEIFAYFFSFKLIRQIGHVKVLCLGLGGNILRFLYISWLRNPWWVLPFEFIQGITHAAVWAACCSYIAHNTPSQLRSSAQGVLQGLHHGLGRGCGAVIGGMFVAAYGTTTTFRAYGVICSVVLAIFIFINFYRKDTGFVSELPQTEDPHQVAEATHLAPHGVPSNAIPRALSSTRLHELANQDAGYGATYQTAGGNLAVPGANGGPGNPTNPFLNGGGGGEGGYNYGMTGKGEDEYIRRSFQIYNEVVGREFDVVKPTIQLHAQQPCTNPFHQHDYDCLSRKGLLKKLRFLINHMDLRTIVKCFNRGLFADDPDIICVGYNEIVRRGLHNTVYVEAIVNKYKKLYECNPPMISANGNTLLDNSQSGHTTLMGQGNSPKSILKRTSEVDLEDVSSAKKRHKNPQPKNAVCALNELKTGATYKVVGQTGPTHAPIFTIAVQIDGQTYEGKGRTKKMAKHAAAELALRNIIQFRNTPEVHQAINTCQPVVPLEPDFTSDVTERDNHLVNAFKTQEPKNTNKFLDKGPVALINELYPGVIYNCISDNGESYAKFTISVTIDGETFEGTGPSKKLAKAAASKAALAKLRNVHSSSFCIPLPVRILPNFSNSAHWQEQMTLPQMLADRIGKMVNQKFSELIQSKPQHARRKVLAGIVQTKGSDAELICVTTGTKCVSGEHLSVSGGAVNDCHAEVVARRCLCEYLYKQLELHTEDKSTESILEPIKKGFKLKQGIQFHLYINTAPCGDARIFSPHEENESIDKHPNRRARGQLRTKIESGEGTIPVKSNEGIQTWDGVLMGQRLLTMSCSDKIARWNVLGVQGALLSHFIEPIYFHSIVLGSLLNPSHMYRAVCGRIENTIQGLPPPYRLNKPLMSLITSSEVRQPGKAPNYSVNWTIGQSEAEVINCTTGKDELGKPSRISKQAFFRRFFSLLSKLPTIDDVDENRCRHYLDAKSSVQDYSLAKRQLKDAFVRAQLGSWVKKPIEQDMFEVDI</sequence>
<dbReference type="SUPFAM" id="SSF54768">
    <property type="entry name" value="dsRNA-binding domain-like"/>
    <property type="match status" value="2"/>
</dbReference>
<keyword evidence="5" id="KW-0694">RNA-binding</keyword>
<dbReference type="STRING" id="104421.E2AF18"/>
<dbReference type="GO" id="GO:0016020">
    <property type="term" value="C:membrane"/>
    <property type="evidence" value="ECO:0007669"/>
    <property type="project" value="UniProtKB-SubCell"/>
</dbReference>
<evidence type="ECO:0000256" key="1">
    <source>
        <dbReference type="ARBA" id="ARBA00004141"/>
    </source>
</evidence>
<dbReference type="InterPro" id="IPR014720">
    <property type="entry name" value="dsRBD_dom"/>
</dbReference>
<evidence type="ECO:0000256" key="7">
    <source>
        <dbReference type="SAM" id="Phobius"/>
    </source>
</evidence>
<evidence type="ECO:0000256" key="3">
    <source>
        <dbReference type="ARBA" id="ARBA00022989"/>
    </source>
</evidence>
<evidence type="ECO:0000259" key="8">
    <source>
        <dbReference type="PROSITE" id="PS50137"/>
    </source>
</evidence>
<dbReference type="InterPro" id="IPR024989">
    <property type="entry name" value="MFS_assoc_dom"/>
</dbReference>
<dbReference type="PROSITE" id="PS50141">
    <property type="entry name" value="A_DEAMIN_EDITASE"/>
    <property type="match status" value="1"/>
</dbReference>
<dbReference type="Gene3D" id="1.20.1250.20">
    <property type="entry name" value="MFS general substrate transporter like domains"/>
    <property type="match status" value="3"/>
</dbReference>
<name>E2AF18_CAMFO</name>
<dbReference type="GO" id="GO:0003725">
    <property type="term" value="F:double-stranded RNA binding"/>
    <property type="evidence" value="ECO:0007669"/>
    <property type="project" value="TreeGrafter"/>
</dbReference>
<feature type="transmembrane region" description="Helical" evidence="7">
    <location>
        <begin position="142"/>
        <end position="161"/>
    </location>
</feature>
<evidence type="ECO:0000259" key="9">
    <source>
        <dbReference type="PROSITE" id="PS50141"/>
    </source>
</evidence>
<dbReference type="CDD" id="cd17335">
    <property type="entry name" value="MFS_MFSD6"/>
    <property type="match status" value="1"/>
</dbReference>
<keyword evidence="4 7" id="KW-0472">Membrane</keyword>
<dbReference type="SUPFAM" id="SSF103473">
    <property type="entry name" value="MFS general substrate transporter"/>
    <property type="match status" value="2"/>
</dbReference>
<dbReference type="SMART" id="SM00358">
    <property type="entry name" value="DSRM"/>
    <property type="match status" value="2"/>
</dbReference>
<dbReference type="PROSITE" id="PS50137">
    <property type="entry name" value="DS_RBD"/>
    <property type="match status" value="2"/>
</dbReference>
<evidence type="ECO:0000256" key="5">
    <source>
        <dbReference type="PROSITE-ProRule" id="PRU00266"/>
    </source>
</evidence>
<dbReference type="PANTHER" id="PTHR10910">
    <property type="entry name" value="EUKARYOTE SPECIFIC DSRNA BINDING PROTEIN"/>
    <property type="match status" value="1"/>
</dbReference>
<dbReference type="GO" id="GO:0006396">
    <property type="term" value="P:RNA processing"/>
    <property type="evidence" value="ECO:0007669"/>
    <property type="project" value="InterPro"/>
</dbReference>
<keyword evidence="2 7" id="KW-0812">Transmembrane</keyword>
<dbReference type="InterPro" id="IPR002466">
    <property type="entry name" value="A_deamin"/>
</dbReference>
<dbReference type="FunCoup" id="E2AF18">
    <property type="interactions" value="171"/>
</dbReference>
<accession>E2AF18</accession>
<evidence type="ECO:0000256" key="6">
    <source>
        <dbReference type="SAM" id="MobiDB-lite"/>
    </source>
</evidence>
<feature type="transmembrane region" description="Helical" evidence="7">
    <location>
        <begin position="758"/>
        <end position="775"/>
    </location>
</feature>
<dbReference type="GO" id="GO:0010468">
    <property type="term" value="P:regulation of gene expression"/>
    <property type="evidence" value="ECO:0007669"/>
    <property type="project" value="UniProtKB-ARBA"/>
</dbReference>
<feature type="domain" description="DRBM" evidence="8">
    <location>
        <begin position="1072"/>
        <end position="1138"/>
    </location>
</feature>
<evidence type="ECO:0000256" key="4">
    <source>
        <dbReference type="ARBA" id="ARBA00023136"/>
    </source>
</evidence>
<dbReference type="InParanoid" id="E2AF18"/>
<dbReference type="Proteomes" id="UP000000311">
    <property type="component" value="Unassembled WGS sequence"/>
</dbReference>
<evidence type="ECO:0000313" key="10">
    <source>
        <dbReference type="EMBL" id="EFN67973.1"/>
    </source>
</evidence>
<dbReference type="InterPro" id="IPR036259">
    <property type="entry name" value="MFS_trans_sf"/>
</dbReference>
<feature type="transmembrane region" description="Helical" evidence="7">
    <location>
        <begin position="660"/>
        <end position="678"/>
    </location>
</feature>
<feature type="compositionally biased region" description="Polar residues" evidence="6">
    <location>
        <begin position="16"/>
        <end position="25"/>
    </location>
</feature>
<dbReference type="Pfam" id="PF12832">
    <property type="entry name" value="MFS_1_like"/>
    <property type="match status" value="1"/>
</dbReference>
<feature type="transmembrane region" description="Helical" evidence="7">
    <location>
        <begin position="781"/>
        <end position="801"/>
    </location>
</feature>
<feature type="transmembrane region" description="Helical" evidence="7">
    <location>
        <begin position="83"/>
        <end position="102"/>
    </location>
</feature>
<evidence type="ECO:0000313" key="11">
    <source>
        <dbReference type="Proteomes" id="UP000000311"/>
    </source>
</evidence>
<feature type="transmembrane region" description="Helical" evidence="7">
    <location>
        <begin position="443"/>
        <end position="472"/>
    </location>
</feature>
<proteinExistence type="predicted"/>
<dbReference type="PANTHER" id="PTHR10910:SF62">
    <property type="entry name" value="AT07585P-RELATED"/>
    <property type="match status" value="1"/>
</dbReference>